<dbReference type="PROSITE" id="PS51257">
    <property type="entry name" value="PROKAR_LIPOPROTEIN"/>
    <property type="match status" value="1"/>
</dbReference>
<feature type="region of interest" description="Disordered" evidence="1">
    <location>
        <begin position="22"/>
        <end position="78"/>
    </location>
</feature>
<dbReference type="EMBL" id="JAMBOL010000012">
    <property type="protein sequence ID" value="MCM3715163.1"/>
    <property type="molecule type" value="Genomic_DNA"/>
</dbReference>
<accession>A0A9X2IR21</accession>
<organism evidence="4 5">
    <name type="scientific">Halalkalibacter oceani</name>
    <dbReference type="NCBI Taxonomy" id="1653776"/>
    <lineage>
        <taxon>Bacteria</taxon>
        <taxon>Bacillati</taxon>
        <taxon>Bacillota</taxon>
        <taxon>Bacilli</taxon>
        <taxon>Bacillales</taxon>
        <taxon>Bacillaceae</taxon>
        <taxon>Halalkalibacter</taxon>
    </lineage>
</organism>
<evidence type="ECO:0000256" key="1">
    <source>
        <dbReference type="SAM" id="MobiDB-lite"/>
    </source>
</evidence>
<proteinExistence type="predicted"/>
<sequence>MKKQWMVLFASFLLLALAACGQGTTSPEEPEPAPDNIELEENEDLSGEETPADEEEPVTDETPDQSETPDGEAQDNSVPVELVFSDDQVMDMFRVERQIEAAEDEVFVATLQEWVAGPTEDEEGLVSLIPDNVEVQSVEEVEGVAHVSFSAELLDAQAGSGTEEMILQQVAMIMKQFGFNETQILIDGESHPELFGHVDTSVPIVADSLEDYEKVE</sequence>
<dbReference type="Pfam" id="PF10646">
    <property type="entry name" value="Germane"/>
    <property type="match status" value="1"/>
</dbReference>
<evidence type="ECO:0000313" key="5">
    <source>
        <dbReference type="Proteomes" id="UP001139179"/>
    </source>
</evidence>
<feature type="compositionally biased region" description="Acidic residues" evidence="1">
    <location>
        <begin position="28"/>
        <end position="73"/>
    </location>
</feature>
<dbReference type="Proteomes" id="UP001139179">
    <property type="component" value="Unassembled WGS sequence"/>
</dbReference>
<keyword evidence="2" id="KW-0732">Signal</keyword>
<gene>
    <name evidence="4" type="ORF">M3202_13825</name>
</gene>
<comment type="caution">
    <text evidence="4">The sequence shown here is derived from an EMBL/GenBank/DDBJ whole genome shotgun (WGS) entry which is preliminary data.</text>
</comment>
<dbReference type="RefSeq" id="WP_251223920.1">
    <property type="nucleotide sequence ID" value="NZ_JAMBOL010000012.1"/>
</dbReference>
<name>A0A9X2IR21_9BACI</name>
<feature type="domain" description="GerMN" evidence="3">
    <location>
        <begin position="107"/>
        <end position="195"/>
    </location>
</feature>
<dbReference type="AlphaFoldDB" id="A0A9X2IR21"/>
<protein>
    <submittedName>
        <fullName evidence="4">GerMN domain-containing protein</fullName>
    </submittedName>
</protein>
<feature type="signal peptide" evidence="2">
    <location>
        <begin position="1"/>
        <end position="21"/>
    </location>
</feature>
<keyword evidence="5" id="KW-1185">Reference proteome</keyword>
<dbReference type="InterPro" id="IPR019606">
    <property type="entry name" value="GerMN"/>
</dbReference>
<evidence type="ECO:0000259" key="3">
    <source>
        <dbReference type="SMART" id="SM00909"/>
    </source>
</evidence>
<evidence type="ECO:0000256" key="2">
    <source>
        <dbReference type="SAM" id="SignalP"/>
    </source>
</evidence>
<reference evidence="4" key="1">
    <citation type="submission" date="2022-05" db="EMBL/GenBank/DDBJ databases">
        <title>Comparative Genomics of Spacecraft Associated Microbes.</title>
        <authorList>
            <person name="Tran M.T."/>
            <person name="Wright A."/>
            <person name="Seuylemezian A."/>
            <person name="Eisen J."/>
            <person name="Coil D."/>
        </authorList>
    </citation>
    <scope>NUCLEOTIDE SEQUENCE</scope>
    <source>
        <strain evidence="4">214.1.1</strain>
    </source>
</reference>
<evidence type="ECO:0000313" key="4">
    <source>
        <dbReference type="EMBL" id="MCM3715163.1"/>
    </source>
</evidence>
<dbReference type="SMART" id="SM00909">
    <property type="entry name" value="Germane"/>
    <property type="match status" value="1"/>
</dbReference>
<feature type="chain" id="PRO_5040956238" evidence="2">
    <location>
        <begin position="22"/>
        <end position="216"/>
    </location>
</feature>